<feature type="non-terminal residue" evidence="6">
    <location>
        <position position="1"/>
    </location>
</feature>
<protein>
    <recommendedName>
        <fullName evidence="5">ABC transporter domain-containing protein</fullName>
    </recommendedName>
</protein>
<evidence type="ECO:0000313" key="6">
    <source>
        <dbReference type="EMBL" id="CAF4972275.1"/>
    </source>
</evidence>
<dbReference type="Pfam" id="PF12848">
    <property type="entry name" value="ABC_tran_Xtn"/>
    <property type="match status" value="1"/>
</dbReference>
<feature type="domain" description="ABC transporter" evidence="5">
    <location>
        <begin position="1"/>
        <end position="206"/>
    </location>
</feature>
<dbReference type="InterPro" id="IPR032781">
    <property type="entry name" value="ABC_tran_Xtn"/>
</dbReference>
<evidence type="ECO:0000256" key="2">
    <source>
        <dbReference type="ARBA" id="ARBA00022737"/>
    </source>
</evidence>
<evidence type="ECO:0000256" key="4">
    <source>
        <dbReference type="ARBA" id="ARBA00022840"/>
    </source>
</evidence>
<dbReference type="PANTHER" id="PTHR19211">
    <property type="entry name" value="ATP-BINDING TRANSPORT PROTEIN-RELATED"/>
    <property type="match status" value="1"/>
</dbReference>
<dbReference type="GO" id="GO:0005524">
    <property type="term" value="F:ATP binding"/>
    <property type="evidence" value="ECO:0007669"/>
    <property type="project" value="UniProtKB-KW"/>
</dbReference>
<dbReference type="Proteomes" id="UP000681720">
    <property type="component" value="Unassembled WGS sequence"/>
</dbReference>
<dbReference type="FunFam" id="3.40.50.300:FF:000011">
    <property type="entry name" value="Putative ABC transporter ATP-binding component"/>
    <property type="match status" value="1"/>
</dbReference>
<evidence type="ECO:0000256" key="1">
    <source>
        <dbReference type="ARBA" id="ARBA00011054"/>
    </source>
</evidence>
<gene>
    <name evidence="6" type="ORF">GIL414_LOCUS55491</name>
</gene>
<dbReference type="Gene3D" id="3.40.50.300">
    <property type="entry name" value="P-loop containing nucleotide triphosphate hydrolases"/>
    <property type="match status" value="1"/>
</dbReference>
<comment type="similarity">
    <text evidence="1">Belongs to the ABC transporter superfamily. ABCF family. EF3 subfamily.</text>
</comment>
<dbReference type="EMBL" id="CAJOBJ010197198">
    <property type="protein sequence ID" value="CAF4972275.1"/>
    <property type="molecule type" value="Genomic_DNA"/>
</dbReference>
<dbReference type="CDD" id="cd03221">
    <property type="entry name" value="ABCF_EF-3"/>
    <property type="match status" value="1"/>
</dbReference>
<dbReference type="SUPFAM" id="SSF52540">
    <property type="entry name" value="P-loop containing nucleoside triphosphate hydrolases"/>
    <property type="match status" value="1"/>
</dbReference>
<dbReference type="InterPro" id="IPR027417">
    <property type="entry name" value="P-loop_NTPase"/>
</dbReference>
<dbReference type="Pfam" id="PF00005">
    <property type="entry name" value="ABC_tran"/>
    <property type="match status" value="1"/>
</dbReference>
<dbReference type="PROSITE" id="PS50893">
    <property type="entry name" value="ABC_TRANSPORTER_2"/>
    <property type="match status" value="1"/>
</dbReference>
<keyword evidence="4" id="KW-0067">ATP-binding</keyword>
<sequence length="245" mass="28275">MANRSLVLPSHLRILHVEQEIEGSDTLALQSVLECDERRAALLIEEKELNRRLHSISDTSNQDSFISKRLTAIYGELEAIEADKAESRAAVILNGLGFTSEMQAMATKQFSGGWRMRLALARALFSKPDLLLLDEPTNMLDLKAIIWLENYLQTWKSTILVVSHDRTFLNTVATDILHLYAQKVESYRGNYDTFVSARTERLKNQQREYEAQKDYRDHIQVFIDRFRYNANRAAQVQSKLKLLEK</sequence>
<comment type="caution">
    <text evidence="6">The sequence shown here is derived from an EMBL/GenBank/DDBJ whole genome shotgun (WGS) entry which is preliminary data.</text>
</comment>
<dbReference type="PANTHER" id="PTHR19211:SF117">
    <property type="entry name" value="ATP-BINDING CASSETTE SUB-FAMILY F MEMBER 3"/>
    <property type="match status" value="1"/>
</dbReference>
<proteinExistence type="inferred from homology"/>
<reference evidence="6" key="1">
    <citation type="submission" date="2021-02" db="EMBL/GenBank/DDBJ databases">
        <authorList>
            <person name="Nowell W R."/>
        </authorList>
    </citation>
    <scope>NUCLEOTIDE SEQUENCE</scope>
</reference>
<dbReference type="GO" id="GO:0016887">
    <property type="term" value="F:ATP hydrolysis activity"/>
    <property type="evidence" value="ECO:0007669"/>
    <property type="project" value="InterPro"/>
</dbReference>
<evidence type="ECO:0000259" key="5">
    <source>
        <dbReference type="PROSITE" id="PS50893"/>
    </source>
</evidence>
<dbReference type="InterPro" id="IPR050611">
    <property type="entry name" value="ABCF"/>
</dbReference>
<accession>A0A8S3DJF0</accession>
<organism evidence="6 7">
    <name type="scientific">Rotaria magnacalcarata</name>
    <dbReference type="NCBI Taxonomy" id="392030"/>
    <lineage>
        <taxon>Eukaryota</taxon>
        <taxon>Metazoa</taxon>
        <taxon>Spiralia</taxon>
        <taxon>Gnathifera</taxon>
        <taxon>Rotifera</taxon>
        <taxon>Eurotatoria</taxon>
        <taxon>Bdelloidea</taxon>
        <taxon>Philodinida</taxon>
        <taxon>Philodinidae</taxon>
        <taxon>Rotaria</taxon>
    </lineage>
</organism>
<dbReference type="InterPro" id="IPR017871">
    <property type="entry name" value="ABC_transporter-like_CS"/>
</dbReference>
<dbReference type="AlphaFoldDB" id="A0A8S3DJF0"/>
<evidence type="ECO:0000313" key="7">
    <source>
        <dbReference type="Proteomes" id="UP000681720"/>
    </source>
</evidence>
<dbReference type="InterPro" id="IPR003439">
    <property type="entry name" value="ABC_transporter-like_ATP-bd"/>
</dbReference>
<dbReference type="PROSITE" id="PS00211">
    <property type="entry name" value="ABC_TRANSPORTER_1"/>
    <property type="match status" value="1"/>
</dbReference>
<evidence type="ECO:0000256" key="3">
    <source>
        <dbReference type="ARBA" id="ARBA00022741"/>
    </source>
</evidence>
<name>A0A8S3DJF0_9BILA</name>
<keyword evidence="3" id="KW-0547">Nucleotide-binding</keyword>
<keyword evidence="2" id="KW-0677">Repeat</keyword>